<dbReference type="Proteomes" id="UP000502533">
    <property type="component" value="Chromosome"/>
</dbReference>
<proteinExistence type="predicted"/>
<dbReference type="EMBL" id="CP050139">
    <property type="protein sequence ID" value="QIP35772.1"/>
    <property type="molecule type" value="Genomic_DNA"/>
</dbReference>
<name>A0A181CBX7_9PROT</name>
<accession>A0A181CBX7</accession>
<dbReference type="AlphaFoldDB" id="A0A181CBX7"/>
<dbReference type="GeneID" id="85022515"/>
<evidence type="ECO:0000313" key="2">
    <source>
        <dbReference type="Proteomes" id="UP000502533"/>
    </source>
</evidence>
<organism evidence="1 2">
    <name type="scientific">Komagataeibacter rhaeticus</name>
    <dbReference type="NCBI Taxonomy" id="215221"/>
    <lineage>
        <taxon>Bacteria</taxon>
        <taxon>Pseudomonadati</taxon>
        <taxon>Pseudomonadota</taxon>
        <taxon>Alphaproteobacteria</taxon>
        <taxon>Acetobacterales</taxon>
        <taxon>Acetobacteraceae</taxon>
        <taxon>Komagataeibacter</taxon>
    </lineage>
</organism>
<protein>
    <submittedName>
        <fullName evidence="1">Uncharacterized protein</fullName>
    </submittedName>
</protein>
<dbReference type="RefSeq" id="WP_034933366.1">
    <property type="nucleotide sequence ID" value="NZ_CALMTF010000011.1"/>
</dbReference>
<keyword evidence="2" id="KW-1185">Reference proteome</keyword>
<reference evidence="1 2" key="1">
    <citation type="submission" date="2020-03" db="EMBL/GenBank/DDBJ databases">
        <title>Isolation of cellulose-producing strains, genome characterization and application of the synthesized cellulose films as an economical and sustainable material for piezoelectric sensor construction.</title>
        <authorList>
            <person name="Mangayil R.K."/>
        </authorList>
    </citation>
    <scope>NUCLEOTIDE SEQUENCE [LARGE SCALE GENOMIC DNA]</scope>
    <source>
        <strain evidence="1 2">ENS 9a1a</strain>
    </source>
</reference>
<dbReference type="KEGG" id="kre:GWK63_10135"/>
<sequence length="111" mass="12144">MFRIRLLLALCMLGTAINPTGAQSRTHRINMNIRPHSHTQVNTEMGHIRGYAPAMDSNGSAYRDIDAQCAAQGLGNVSSQSATVGVSLASRRNFYAQCMVQHGAWRQGQKN</sequence>
<evidence type="ECO:0000313" key="1">
    <source>
        <dbReference type="EMBL" id="QIP35772.1"/>
    </source>
</evidence>
<gene>
    <name evidence="1" type="ORF">GWK63_10135</name>
</gene>